<keyword evidence="3" id="KW-1185">Reference proteome</keyword>
<dbReference type="Pfam" id="PF10536">
    <property type="entry name" value="PMD"/>
    <property type="match status" value="1"/>
</dbReference>
<comment type="caution">
    <text evidence="2">The sequence shown here is derived from an EMBL/GenBank/DDBJ whole genome shotgun (WGS) entry which is preliminary data.</text>
</comment>
<dbReference type="InterPro" id="IPR044824">
    <property type="entry name" value="MAIN-like"/>
</dbReference>
<organism evidence="2 3">
    <name type="scientific">Tagetes erecta</name>
    <name type="common">African marigold</name>
    <dbReference type="NCBI Taxonomy" id="13708"/>
    <lineage>
        <taxon>Eukaryota</taxon>
        <taxon>Viridiplantae</taxon>
        <taxon>Streptophyta</taxon>
        <taxon>Embryophyta</taxon>
        <taxon>Tracheophyta</taxon>
        <taxon>Spermatophyta</taxon>
        <taxon>Magnoliopsida</taxon>
        <taxon>eudicotyledons</taxon>
        <taxon>Gunneridae</taxon>
        <taxon>Pentapetalae</taxon>
        <taxon>asterids</taxon>
        <taxon>campanulids</taxon>
        <taxon>Asterales</taxon>
        <taxon>Asteraceae</taxon>
        <taxon>Asteroideae</taxon>
        <taxon>Heliantheae alliance</taxon>
        <taxon>Tageteae</taxon>
        <taxon>Tagetes</taxon>
    </lineage>
</organism>
<accession>A0AAD8P2H0</accession>
<dbReference type="InterPro" id="IPR019557">
    <property type="entry name" value="AminoTfrase-like_pln_mobile"/>
</dbReference>
<feature type="domain" description="Aminotransferase-like plant mobile" evidence="1">
    <location>
        <begin position="75"/>
        <end position="299"/>
    </location>
</feature>
<dbReference type="EMBL" id="JAUHHV010000003">
    <property type="protein sequence ID" value="KAK1430953.1"/>
    <property type="molecule type" value="Genomic_DNA"/>
</dbReference>
<dbReference type="GO" id="GO:0010073">
    <property type="term" value="P:meristem maintenance"/>
    <property type="evidence" value="ECO:0007669"/>
    <property type="project" value="InterPro"/>
</dbReference>
<evidence type="ECO:0000259" key="1">
    <source>
        <dbReference type="Pfam" id="PF10536"/>
    </source>
</evidence>
<dbReference type="Proteomes" id="UP001229421">
    <property type="component" value="Unassembled WGS sequence"/>
</dbReference>
<gene>
    <name evidence="2" type="ORF">QVD17_14096</name>
</gene>
<protein>
    <recommendedName>
        <fullName evidence="1">Aminotransferase-like plant mobile domain-containing protein</fullName>
    </recommendedName>
</protein>
<dbReference type="PANTHER" id="PTHR46033:SF80">
    <property type="entry name" value="PROTEIN MAIN-LIKE 2-LIKE"/>
    <property type="match status" value="1"/>
</dbReference>
<dbReference type="AlphaFoldDB" id="A0AAD8P2H0"/>
<reference evidence="2" key="1">
    <citation type="journal article" date="2023" name="bioRxiv">
        <title>Improved chromosome-level genome assembly for marigold (Tagetes erecta).</title>
        <authorList>
            <person name="Jiang F."/>
            <person name="Yuan L."/>
            <person name="Wang S."/>
            <person name="Wang H."/>
            <person name="Xu D."/>
            <person name="Wang A."/>
            <person name="Fan W."/>
        </authorList>
    </citation>
    <scope>NUCLEOTIDE SEQUENCE</scope>
    <source>
        <strain evidence="2">WSJ</strain>
        <tissue evidence="2">Leaf</tissue>
    </source>
</reference>
<evidence type="ECO:0000313" key="3">
    <source>
        <dbReference type="Proteomes" id="UP001229421"/>
    </source>
</evidence>
<dbReference type="PANTHER" id="PTHR46033">
    <property type="entry name" value="PROTEIN MAIN-LIKE 2"/>
    <property type="match status" value="1"/>
</dbReference>
<sequence length="324" mass="36709">MSNNTISDERTEMMAVSPNTSMLQTAQFLLPSLSMEAPTPNRPSKPTSIISSHPTPLQQVNFFGWASPQPKWKDWVDSMKPGRQKAHEHEAFLAYWLSKYIFASVNNTILHETFELAILLARGQKIAMAPAVLATLYRDLHILQSAILDVHEGVTEMVSATVFSPMLYLQAWVWERFPCVRPFDLDNTRSGETRLARWARLDNRDINFGTLESVLGSEHFVWRPYVKDTNHFLALKVYNGNGLSRIIDNEAVESFARQFGYCQDIPAEIIQAEDDKDAWDDYSTPLSTGYVYVPSRDLQGHATIWNLGSPGKDWSGHLNQESAS</sequence>
<name>A0AAD8P2H0_TARER</name>
<evidence type="ECO:0000313" key="2">
    <source>
        <dbReference type="EMBL" id="KAK1430953.1"/>
    </source>
</evidence>
<proteinExistence type="predicted"/>